<organism evidence="1 2">
    <name type="scientific">Lysinibacillus piscis</name>
    <dbReference type="NCBI Taxonomy" id="2518931"/>
    <lineage>
        <taxon>Bacteria</taxon>
        <taxon>Bacillati</taxon>
        <taxon>Bacillota</taxon>
        <taxon>Bacilli</taxon>
        <taxon>Bacillales</taxon>
        <taxon>Bacillaceae</taxon>
        <taxon>Lysinibacillus</taxon>
    </lineage>
</organism>
<dbReference type="Proteomes" id="UP001065593">
    <property type="component" value="Unassembled WGS sequence"/>
</dbReference>
<dbReference type="RefSeq" id="WP_264989595.1">
    <property type="nucleotide sequence ID" value="NZ_BRZA01000004.1"/>
</dbReference>
<dbReference type="EMBL" id="BRZA01000004">
    <property type="protein sequence ID" value="GLC89730.1"/>
    <property type="molecule type" value="Genomic_DNA"/>
</dbReference>
<accession>A0ABQ5NMZ8</accession>
<reference evidence="1" key="1">
    <citation type="submission" date="2022-08" db="EMBL/GenBank/DDBJ databases">
        <title>Draft genome sequence of Lysinibacillus sp. strain KH24.</title>
        <authorList>
            <person name="Kanbe H."/>
            <person name="Itoh H."/>
        </authorList>
    </citation>
    <scope>NUCLEOTIDE SEQUENCE</scope>
    <source>
        <strain evidence="1">KH24</strain>
    </source>
</reference>
<evidence type="ECO:0000313" key="1">
    <source>
        <dbReference type="EMBL" id="GLC89730.1"/>
    </source>
</evidence>
<proteinExistence type="predicted"/>
<protein>
    <submittedName>
        <fullName evidence="1">Uncharacterized protein</fullName>
    </submittedName>
</protein>
<comment type="caution">
    <text evidence="1">The sequence shown here is derived from an EMBL/GenBank/DDBJ whole genome shotgun (WGS) entry which is preliminary data.</text>
</comment>
<keyword evidence="2" id="KW-1185">Reference proteome</keyword>
<evidence type="ECO:0000313" key="2">
    <source>
        <dbReference type="Proteomes" id="UP001065593"/>
    </source>
</evidence>
<name>A0ABQ5NMZ8_9BACI</name>
<gene>
    <name evidence="1" type="ORF">LYSBPC_28570</name>
</gene>
<sequence>MFFKVEVYRSYALEDLAKVRQALATASIRYTYKVVNLSTDWSGHRSRNNFGSFGTNTNVERQYVVFVGRKDEEEANYIIRRALNG</sequence>